<dbReference type="Proteomes" id="UP000736335">
    <property type="component" value="Unassembled WGS sequence"/>
</dbReference>
<evidence type="ECO:0000313" key="2">
    <source>
        <dbReference type="Proteomes" id="UP000736335"/>
    </source>
</evidence>
<name>A0A9P6H3W4_9AGAM</name>
<keyword evidence="2" id="KW-1185">Reference proteome</keyword>
<accession>A0A9P6H3W4</accession>
<protein>
    <recommendedName>
        <fullName evidence="3">HNH nuclease domain-containing protein</fullName>
    </recommendedName>
</protein>
<dbReference type="AlphaFoldDB" id="A0A9P6H3W4"/>
<gene>
    <name evidence="1" type="ORF">BJ322DRAFT_1113799</name>
</gene>
<reference evidence="1" key="2">
    <citation type="submission" date="2020-11" db="EMBL/GenBank/DDBJ databases">
        <authorList>
            <consortium name="DOE Joint Genome Institute"/>
            <person name="Kuo A."/>
            <person name="Miyauchi S."/>
            <person name="Kiss E."/>
            <person name="Drula E."/>
            <person name="Kohler A."/>
            <person name="Sanchez-Garcia M."/>
            <person name="Andreopoulos B."/>
            <person name="Barry K.W."/>
            <person name="Bonito G."/>
            <person name="Buee M."/>
            <person name="Carver A."/>
            <person name="Chen C."/>
            <person name="Cichocki N."/>
            <person name="Clum A."/>
            <person name="Culley D."/>
            <person name="Crous P.W."/>
            <person name="Fauchery L."/>
            <person name="Girlanda M."/>
            <person name="Hayes R."/>
            <person name="Keri Z."/>
            <person name="Labutti K."/>
            <person name="Lipzen A."/>
            <person name="Lombard V."/>
            <person name="Magnuson J."/>
            <person name="Maillard F."/>
            <person name="Morin E."/>
            <person name="Murat C."/>
            <person name="Nolan M."/>
            <person name="Ohm R."/>
            <person name="Pangilinan J."/>
            <person name="Pereira M."/>
            <person name="Perotto S."/>
            <person name="Peter M."/>
            <person name="Riley R."/>
            <person name="Sitrit Y."/>
            <person name="Stielow B."/>
            <person name="Szollosi G."/>
            <person name="Zifcakova L."/>
            <person name="Stursova M."/>
            <person name="Spatafora J.W."/>
            <person name="Tedersoo L."/>
            <person name="Vaario L.-M."/>
            <person name="Yamada A."/>
            <person name="Yan M."/>
            <person name="Wang P."/>
            <person name="Xu J."/>
            <person name="Bruns T."/>
            <person name="Baldrian P."/>
            <person name="Vilgalys R."/>
            <person name="Henrissat B."/>
            <person name="Grigoriev I.V."/>
            <person name="Hibbett D."/>
            <person name="Nagy L.G."/>
            <person name="Martin F.M."/>
        </authorList>
    </citation>
    <scope>NUCLEOTIDE SEQUENCE</scope>
    <source>
        <strain evidence="1">UH-Tt-Lm1</strain>
    </source>
</reference>
<dbReference type="OrthoDB" id="2655465at2759"/>
<evidence type="ECO:0000313" key="1">
    <source>
        <dbReference type="EMBL" id="KAF9778920.1"/>
    </source>
</evidence>
<organism evidence="1 2">
    <name type="scientific">Thelephora terrestris</name>
    <dbReference type="NCBI Taxonomy" id="56493"/>
    <lineage>
        <taxon>Eukaryota</taxon>
        <taxon>Fungi</taxon>
        <taxon>Dikarya</taxon>
        <taxon>Basidiomycota</taxon>
        <taxon>Agaricomycotina</taxon>
        <taxon>Agaricomycetes</taxon>
        <taxon>Thelephorales</taxon>
        <taxon>Thelephoraceae</taxon>
        <taxon>Thelephora</taxon>
    </lineage>
</organism>
<evidence type="ECO:0008006" key="3">
    <source>
        <dbReference type="Google" id="ProtNLM"/>
    </source>
</evidence>
<reference evidence="1" key="1">
    <citation type="journal article" date="2020" name="Nat. Commun.">
        <title>Large-scale genome sequencing of mycorrhizal fungi provides insights into the early evolution of symbiotic traits.</title>
        <authorList>
            <person name="Miyauchi S."/>
            <person name="Kiss E."/>
            <person name="Kuo A."/>
            <person name="Drula E."/>
            <person name="Kohler A."/>
            <person name="Sanchez-Garcia M."/>
            <person name="Morin E."/>
            <person name="Andreopoulos B."/>
            <person name="Barry K.W."/>
            <person name="Bonito G."/>
            <person name="Buee M."/>
            <person name="Carver A."/>
            <person name="Chen C."/>
            <person name="Cichocki N."/>
            <person name="Clum A."/>
            <person name="Culley D."/>
            <person name="Crous P.W."/>
            <person name="Fauchery L."/>
            <person name="Girlanda M."/>
            <person name="Hayes R.D."/>
            <person name="Keri Z."/>
            <person name="LaButti K."/>
            <person name="Lipzen A."/>
            <person name="Lombard V."/>
            <person name="Magnuson J."/>
            <person name="Maillard F."/>
            <person name="Murat C."/>
            <person name="Nolan M."/>
            <person name="Ohm R.A."/>
            <person name="Pangilinan J."/>
            <person name="Pereira M.F."/>
            <person name="Perotto S."/>
            <person name="Peter M."/>
            <person name="Pfister S."/>
            <person name="Riley R."/>
            <person name="Sitrit Y."/>
            <person name="Stielow J.B."/>
            <person name="Szollosi G."/>
            <person name="Zifcakova L."/>
            <person name="Stursova M."/>
            <person name="Spatafora J.W."/>
            <person name="Tedersoo L."/>
            <person name="Vaario L.M."/>
            <person name="Yamada A."/>
            <person name="Yan M."/>
            <person name="Wang P."/>
            <person name="Xu J."/>
            <person name="Bruns T."/>
            <person name="Baldrian P."/>
            <person name="Vilgalys R."/>
            <person name="Dunand C."/>
            <person name="Henrissat B."/>
            <person name="Grigoriev I.V."/>
            <person name="Hibbett D."/>
            <person name="Nagy L.G."/>
            <person name="Martin F.M."/>
        </authorList>
    </citation>
    <scope>NUCLEOTIDE SEQUENCE</scope>
    <source>
        <strain evidence="1">UH-Tt-Lm1</strain>
    </source>
</reference>
<comment type="caution">
    <text evidence="1">The sequence shown here is derived from an EMBL/GenBank/DDBJ whole genome shotgun (WGS) entry which is preliminary data.</text>
</comment>
<sequence length="328" mass="37256">MILNAEYHANLQVEANPSRKDAKDNVIFARVAGYLLLELYGRRMTLSDEPASSLVSQLLSRSEEGKCGHDVVFEVGKWHHDYLLRRFRASTTKYPTPSSHPSRPSIDTWKDMTRDCMMADGKDYWTARRKALARDSFRRLLIGSFDRTSIQRSRELRQICLDLGTTSVTVHACHIWNESRIQGINPLEGSEKSQNGIHNLGNILSLESNVHQYFEKLELWFEGTNEPNRYHVLHVRYLRKFEHLHADGDHTFVTFSPSPHYEGARLPNPQLLALHAACARVAHMSGAAEAFDELEREVEETNLLASDGSSAYPLDHLMSLFATIPGVA</sequence>
<proteinExistence type="predicted"/>
<dbReference type="EMBL" id="WIUZ02000021">
    <property type="protein sequence ID" value="KAF9778920.1"/>
    <property type="molecule type" value="Genomic_DNA"/>
</dbReference>